<keyword evidence="1" id="KW-0732">Signal</keyword>
<dbReference type="InterPro" id="IPR013783">
    <property type="entry name" value="Ig-like_fold"/>
</dbReference>
<feature type="chain" id="PRO_5015335426" description="Bacterial Ig-like domain-containing protein" evidence="1">
    <location>
        <begin position="45"/>
        <end position="1413"/>
    </location>
</feature>
<gene>
    <name evidence="3" type="ORF">C7S10_12750</name>
</gene>
<accession>A0A2R7YWC2</accession>
<dbReference type="OrthoDB" id="5485729at2"/>
<evidence type="ECO:0000259" key="2">
    <source>
        <dbReference type="Pfam" id="PF16640"/>
    </source>
</evidence>
<dbReference type="Proteomes" id="UP000244867">
    <property type="component" value="Unassembled WGS sequence"/>
</dbReference>
<feature type="domain" description="Bacterial Ig-like" evidence="2">
    <location>
        <begin position="1335"/>
        <end position="1409"/>
    </location>
</feature>
<dbReference type="EMBL" id="PYXZ01000005">
    <property type="protein sequence ID" value="PUA80621.1"/>
    <property type="molecule type" value="Genomic_DNA"/>
</dbReference>
<protein>
    <recommendedName>
        <fullName evidence="2">Bacterial Ig-like domain-containing protein</fullName>
    </recommendedName>
</protein>
<proteinExistence type="predicted"/>
<reference evidence="3 4" key="1">
    <citation type="submission" date="2018-03" db="EMBL/GenBank/DDBJ databases">
        <authorList>
            <person name="Keele B.F."/>
        </authorList>
    </citation>
    <scope>NUCLEOTIDE SEQUENCE [LARGE SCALE GENOMIC DNA]</scope>
    <source>
        <strain evidence="3 4">IB-3</strain>
    </source>
</reference>
<dbReference type="Pfam" id="PF16640">
    <property type="entry name" value="Big_3_5"/>
    <property type="match status" value="1"/>
</dbReference>
<evidence type="ECO:0000313" key="3">
    <source>
        <dbReference type="EMBL" id="PUA80621.1"/>
    </source>
</evidence>
<dbReference type="Gene3D" id="2.60.40.2700">
    <property type="match status" value="2"/>
</dbReference>
<dbReference type="InterPro" id="IPR032109">
    <property type="entry name" value="Big_3_5"/>
</dbReference>
<organism evidence="3 4">
    <name type="scientific">Nocardioides currus</name>
    <dbReference type="NCBI Taxonomy" id="2133958"/>
    <lineage>
        <taxon>Bacteria</taxon>
        <taxon>Bacillati</taxon>
        <taxon>Actinomycetota</taxon>
        <taxon>Actinomycetes</taxon>
        <taxon>Propionibacteriales</taxon>
        <taxon>Nocardioidaceae</taxon>
        <taxon>Nocardioides</taxon>
    </lineage>
</organism>
<comment type="caution">
    <text evidence="3">The sequence shown here is derived from an EMBL/GenBank/DDBJ whole genome shotgun (WGS) entry which is preliminary data.</text>
</comment>
<sequence length="1413" mass="152789">MSRIWGINMPVPVPARRSIIGRFIPALVLAIGMSLLAAAPPASAAAEAPSGLTASGSPIPTLSWGVVSTADRYRVQGSEDASFSNLLFNEETNGNRYTPTRPFRAGTLYWRVQASDQTGTSGFSTSQVTIAAPKVPTNLAVSSPAGQVLPPVSPPVISWAPVAGATNYEIEMDAEGDGVGGTLRGNIRTTTFVWPDPQGVGERAGSEDFFVRVRARFDFDLQSDWSSWVKYDVAQLPPVTSTTCATGLVCAPDPTAGVRDSRTVQDVVFDWDPVKGAKQYEVWVALDRDFNNQVEKRIVSSTRYSPQTTYDNNNYFWKVRAYNAAEQPTPWPASPNVFQRRWPMSPTLVYPPVASSPAIGDDLYFQWSPVKHATRYRLDVGGDVNFTPGSFVKCYTASTTYTPGFRNDGCMPPQGSVVFWRVFAYDLPGPYGTPDTGEPGVESNVSATGRFVYDSGAVNLTYPADGATVAVPTMAWQPSRDAERYRVTVTNVSTGEERVVETTALSWTPYGALPTDNDNDDPTRQPDTFVWKVSARDADGKYSPAPLYATRSFVLPETPPAAGGQPLRPLANEHDTITSRFPSLSWQPWSQAEPGAVYYSLKVAQAGYVFGTNETEVLGARLNYPAVTDQNDFFLSPGTYDWWVEARSSSNNQILGTGTRSTFTIADQGEVTGQRVALDGKAVDAGNTCNRRLVLVNQVADEATICQGLPATPVLDWDSMPGAGGYMIYLSEDPDFTNLLLDPQNTTTQNSRWTPSFADALPAFDDNESGPAYYWFVRPCVRISQFSNCGPDPSGSEDVGTNAFRKVSPKVVLTSPAADTSFADEVTFTWQDYYDTNQAKPSPYGGATPSHQTGKRYRIQVAQSATITDSNAIDDRYVDQATYTAYENTYPEGDLWWRVQAIDARENKLAWSDTRKIVKATPAPNLDPNVAAPVERPSVDPAARPAYGSHVGAGPVTFQWSAETFDATWDIELYKNDDTSLSAANRVFSEQVRQAAFAWTEPLAASSEAYRWRVRRTDVRGKPGRWSDFGRFWIDPLPVTLATPADTAVIDPYGASFTWAPYAASASSQASRYLFDIEPVGGVGYNPGPVSTPATAWSPQQTMPSGSYTWSVTSYDARGNRIGSSPTWRFEVDGAVRVVTPAAIQAPGGSAVGQTLTSSDPVWSRPDVINAYQWLRDGQPIGGANAPTYTLINEDYTRAVSLRVTGRKPGFSDGSSTSNAFAITAGGAVINTIAPVISGKAAPGNTLNVTGGMWSQQSELRYQWLRQGAPIPNATGSSYNLSALDAGKQLTAMVFAKANGFAEGSASTAPVQVARLTSTVTLALSADRVSRKTRVKVGITVAVPYLPGPTGQVKVFDGAKALKTLTLLSKSNGQVSWKLPKLKKGKHKIKVVYLGTPSVVGSKSKVTKLFVGK</sequence>
<dbReference type="Gene3D" id="2.60.40.10">
    <property type="entry name" value="Immunoglobulins"/>
    <property type="match status" value="10"/>
</dbReference>
<feature type="signal peptide" evidence="1">
    <location>
        <begin position="1"/>
        <end position="44"/>
    </location>
</feature>
<dbReference type="GO" id="GO:0005975">
    <property type="term" value="P:carbohydrate metabolic process"/>
    <property type="evidence" value="ECO:0007669"/>
    <property type="project" value="UniProtKB-ARBA"/>
</dbReference>
<evidence type="ECO:0000256" key="1">
    <source>
        <dbReference type="SAM" id="SignalP"/>
    </source>
</evidence>
<name>A0A2R7YWC2_9ACTN</name>
<evidence type="ECO:0000313" key="4">
    <source>
        <dbReference type="Proteomes" id="UP000244867"/>
    </source>
</evidence>
<dbReference type="RefSeq" id="WP_108344815.1">
    <property type="nucleotide sequence ID" value="NZ_PYXZ01000005.1"/>
</dbReference>
<keyword evidence="4" id="KW-1185">Reference proteome</keyword>